<reference evidence="3 4" key="1">
    <citation type="submission" date="2024-07" db="EMBL/GenBank/DDBJ databases">
        <title>Molecular mechanisms and environmental adaptations of flagellar loss and biofilm growth of Rhodanobacter under environmental stress.</title>
        <authorList>
            <person name="Chen M."/>
        </authorList>
    </citation>
    <scope>NUCLEOTIDE SEQUENCE [LARGE SCALE GENOMIC DNA]</scope>
    <source>
        <strain evidence="3 4">RS22</strain>
    </source>
</reference>
<protein>
    <recommendedName>
        <fullName evidence="5">TIGR03067 domain-containing protein</fullName>
    </recommendedName>
</protein>
<evidence type="ECO:0008006" key="5">
    <source>
        <dbReference type="Google" id="ProtNLM"/>
    </source>
</evidence>
<feature type="compositionally biased region" description="Gly residues" evidence="1">
    <location>
        <begin position="88"/>
        <end position="98"/>
    </location>
</feature>
<feature type="signal peptide" evidence="2">
    <location>
        <begin position="1"/>
        <end position="25"/>
    </location>
</feature>
<comment type="caution">
    <text evidence="3">The sequence shown here is derived from an EMBL/GenBank/DDBJ whole genome shotgun (WGS) entry which is preliminary data.</text>
</comment>
<evidence type="ECO:0000256" key="1">
    <source>
        <dbReference type="SAM" id="MobiDB-lite"/>
    </source>
</evidence>
<name>A0ABV4AU45_9GAMM</name>
<feature type="chain" id="PRO_5047537510" description="TIGR03067 domain-containing protein" evidence="2">
    <location>
        <begin position="26"/>
        <end position="255"/>
    </location>
</feature>
<proteinExistence type="predicted"/>
<organism evidence="3 4">
    <name type="scientific">Rhodanobacter humi</name>
    <dbReference type="NCBI Taxonomy" id="1888173"/>
    <lineage>
        <taxon>Bacteria</taxon>
        <taxon>Pseudomonadati</taxon>
        <taxon>Pseudomonadota</taxon>
        <taxon>Gammaproteobacteria</taxon>
        <taxon>Lysobacterales</taxon>
        <taxon>Rhodanobacteraceae</taxon>
        <taxon>Rhodanobacter</taxon>
    </lineage>
</organism>
<sequence length="255" mass="26352">MPTPRLPVSWLIGASLLFAASQVPAQQPPAPSDFSGLWRIDDQASDNLVQVTARLRMELKREQAPTVAPANASSSSATSQAGNRGGRRGGGMGGGGMGGGGMGGGGMGGGGMGGGHMGGGGMGGGHDRGGRRASASSGDASGSDDLLKPPPMLDNDAVLVVQQDAKTVQARLENGEQLAVRLDGGHQQTLNGNAVARRQAGGGDLQFSLQFNDGNRIDETWSRAADGRTLQVTERWQPGFLQHPVVFRRVYQRVD</sequence>
<keyword evidence="4" id="KW-1185">Reference proteome</keyword>
<feature type="compositionally biased region" description="Low complexity" evidence="1">
    <location>
        <begin position="132"/>
        <end position="144"/>
    </location>
</feature>
<evidence type="ECO:0000313" key="3">
    <source>
        <dbReference type="EMBL" id="MEY2183914.1"/>
    </source>
</evidence>
<feature type="compositionally biased region" description="Low complexity" evidence="1">
    <location>
        <begin position="64"/>
        <end position="79"/>
    </location>
</feature>
<accession>A0ABV4AU45</accession>
<dbReference type="Proteomes" id="UP001562159">
    <property type="component" value="Unassembled WGS sequence"/>
</dbReference>
<feature type="region of interest" description="Disordered" evidence="1">
    <location>
        <begin position="116"/>
        <end position="152"/>
    </location>
</feature>
<gene>
    <name evidence="3" type="ORF">AB7878_15945</name>
</gene>
<keyword evidence="2" id="KW-0732">Signal</keyword>
<evidence type="ECO:0000313" key="4">
    <source>
        <dbReference type="Proteomes" id="UP001562159"/>
    </source>
</evidence>
<feature type="region of interest" description="Disordered" evidence="1">
    <location>
        <begin position="62"/>
        <end position="98"/>
    </location>
</feature>
<dbReference type="EMBL" id="JBGBPY010000001">
    <property type="protein sequence ID" value="MEY2183914.1"/>
    <property type="molecule type" value="Genomic_DNA"/>
</dbReference>
<evidence type="ECO:0000256" key="2">
    <source>
        <dbReference type="SAM" id="SignalP"/>
    </source>
</evidence>